<dbReference type="Proteomes" id="UP000254134">
    <property type="component" value="Unassembled WGS sequence"/>
</dbReference>
<feature type="domain" description="GAF" evidence="2">
    <location>
        <begin position="194"/>
        <end position="307"/>
    </location>
</feature>
<evidence type="ECO:0000256" key="1">
    <source>
        <dbReference type="ARBA" id="ARBA00006754"/>
    </source>
</evidence>
<dbReference type="InterPro" id="IPR029016">
    <property type="entry name" value="GAF-like_dom_sf"/>
</dbReference>
<dbReference type="InterPro" id="IPR051448">
    <property type="entry name" value="CdaR-like_regulators"/>
</dbReference>
<comment type="similarity">
    <text evidence="1">Belongs to the CdaR family.</text>
</comment>
<dbReference type="Gene3D" id="3.30.450.40">
    <property type="match status" value="2"/>
</dbReference>
<sequence>MKRAAADMDTVLTRIISTVASSIELDEVLRAVVRLLSDASAVHACFVYLLDDGGEQLVLRAAGEPYEHLIGRIVLERGKGLAWWAAQHNEPAFIPDNLLDDPRVEYVPELEEERFQSLLSVPIAARDGTVIGVISAHTEAPREFTQGEVEFLVTSASLVAGAIENARLYEEMRTRVRELEAIADLAEAIAGARSLDELVPEVASRAVDLLAASACHVYLLEPGGEDLTLHASAPARAPARATLRLAELGSELARGGRASQVAVPLVAGDELLGLLVAEASAAADLARAVASQTAVGIKKIQLIERLTEKNLIKDFFEDLAAGRVGADVEGRAARLGCDFDLPYIVLAADPADEALEPALAALLPGSLFDRRGTTLRGLLRVPAAGPERVAASVRRVHAAQTAPVAIGLSSPCTGIGTFREGFEEARQALLGSTVLKREASVLGFDDLGAYKYILRIALEGGIRDATIEAVSRLADYDRQRSASLLRTLEEFLHRRGNISATSEALYVHPNTLRQRLRRIGELSGIDLRRDDWLMVEIAVKLVRLQLALGASDTPPS</sequence>
<dbReference type="PANTHER" id="PTHR33744">
    <property type="entry name" value="CARBOHYDRATE DIACID REGULATOR"/>
    <property type="match status" value="1"/>
</dbReference>
<proteinExistence type="inferred from homology"/>
<dbReference type="RefSeq" id="WP_114794956.1">
    <property type="nucleotide sequence ID" value="NZ_QQZY01000001.1"/>
</dbReference>
<dbReference type="InterPro" id="IPR042070">
    <property type="entry name" value="PucR_C-HTH_sf"/>
</dbReference>
<name>A0A7M2Z106_9ACTN</name>
<dbReference type="SMART" id="SM00065">
    <property type="entry name" value="GAF"/>
    <property type="match status" value="2"/>
</dbReference>
<dbReference type="EMBL" id="QQZY01000001">
    <property type="protein sequence ID" value="RDI76106.1"/>
    <property type="molecule type" value="Genomic_DNA"/>
</dbReference>
<protein>
    <submittedName>
        <fullName evidence="3">GAF domain-containing protein</fullName>
    </submittedName>
</protein>
<evidence type="ECO:0000313" key="3">
    <source>
        <dbReference type="EMBL" id="RDI76106.1"/>
    </source>
</evidence>
<dbReference type="InterPro" id="IPR003018">
    <property type="entry name" value="GAF"/>
</dbReference>
<dbReference type="AlphaFoldDB" id="A0A7M2Z106"/>
<organism evidence="3 4">
    <name type="scientific">Gaiella occulta</name>
    <dbReference type="NCBI Taxonomy" id="1002870"/>
    <lineage>
        <taxon>Bacteria</taxon>
        <taxon>Bacillati</taxon>
        <taxon>Actinomycetota</taxon>
        <taxon>Thermoleophilia</taxon>
        <taxon>Gaiellales</taxon>
        <taxon>Gaiellaceae</taxon>
        <taxon>Gaiella</taxon>
    </lineage>
</organism>
<dbReference type="OrthoDB" id="8026818at2"/>
<reference evidence="3 4" key="1">
    <citation type="submission" date="2018-07" db="EMBL/GenBank/DDBJ databases">
        <title>High-quality-draft genome sequence of Gaiella occulta.</title>
        <authorList>
            <person name="Severino R."/>
            <person name="Froufe H.J.C."/>
            <person name="Rainey F.A."/>
            <person name="Barroso C."/>
            <person name="Albuquerque L."/>
            <person name="Lobo-Da-Cunha A."/>
            <person name="Da Costa M.S."/>
            <person name="Egas C."/>
        </authorList>
    </citation>
    <scope>NUCLEOTIDE SEQUENCE [LARGE SCALE GENOMIC DNA]</scope>
    <source>
        <strain evidence="3 4">F2-233</strain>
    </source>
</reference>
<dbReference type="InterPro" id="IPR041522">
    <property type="entry name" value="CdaR_GGDEF"/>
</dbReference>
<dbReference type="SUPFAM" id="SSF55781">
    <property type="entry name" value="GAF domain-like"/>
    <property type="match status" value="2"/>
</dbReference>
<dbReference type="Pfam" id="PF17853">
    <property type="entry name" value="GGDEF_2"/>
    <property type="match status" value="1"/>
</dbReference>
<evidence type="ECO:0000259" key="2">
    <source>
        <dbReference type="SMART" id="SM00065"/>
    </source>
</evidence>
<feature type="domain" description="GAF" evidence="2">
    <location>
        <begin position="24"/>
        <end position="173"/>
    </location>
</feature>
<dbReference type="Gene3D" id="1.10.10.2840">
    <property type="entry name" value="PucR C-terminal helix-turn-helix domain"/>
    <property type="match status" value="1"/>
</dbReference>
<dbReference type="InterPro" id="IPR025736">
    <property type="entry name" value="PucR_C-HTH_dom"/>
</dbReference>
<comment type="caution">
    <text evidence="3">The sequence shown here is derived from an EMBL/GenBank/DDBJ whole genome shotgun (WGS) entry which is preliminary data.</text>
</comment>
<evidence type="ECO:0000313" key="4">
    <source>
        <dbReference type="Proteomes" id="UP000254134"/>
    </source>
</evidence>
<reference evidence="4" key="2">
    <citation type="journal article" date="2019" name="MicrobiologyOpen">
        <title>High-quality draft genome sequence of Gaiella occulta isolated from a 150 meter deep mineral water borehole and comparison with the genome sequences of other deep-branching lineages of the phylum Actinobacteria.</title>
        <authorList>
            <person name="Severino R."/>
            <person name="Froufe H.J.C."/>
            <person name="Barroso C."/>
            <person name="Albuquerque L."/>
            <person name="Lobo-da-Cunha A."/>
            <person name="da Costa M.S."/>
            <person name="Egas C."/>
        </authorList>
    </citation>
    <scope>NUCLEOTIDE SEQUENCE [LARGE SCALE GENOMIC DNA]</scope>
    <source>
        <strain evidence="4">F2-233</strain>
    </source>
</reference>
<gene>
    <name evidence="3" type="ORF">Gocc_0525</name>
</gene>
<keyword evidence="4" id="KW-1185">Reference proteome</keyword>
<dbReference type="Pfam" id="PF13185">
    <property type="entry name" value="GAF_2"/>
    <property type="match status" value="1"/>
</dbReference>
<dbReference type="Pfam" id="PF13556">
    <property type="entry name" value="HTH_30"/>
    <property type="match status" value="1"/>
</dbReference>
<dbReference type="PANTHER" id="PTHR33744:SF1">
    <property type="entry name" value="DNA-BINDING TRANSCRIPTIONAL ACTIVATOR ADER"/>
    <property type="match status" value="1"/>
</dbReference>
<accession>A0A7M2Z106</accession>